<evidence type="ECO:0000313" key="4">
    <source>
        <dbReference type="Proteomes" id="UP001157418"/>
    </source>
</evidence>
<dbReference type="EMBL" id="CAKMRJ010004445">
    <property type="protein sequence ID" value="CAH1435867.1"/>
    <property type="molecule type" value="Genomic_DNA"/>
</dbReference>
<dbReference type="InterPro" id="IPR005174">
    <property type="entry name" value="KIB1-4_b-propeller"/>
</dbReference>
<dbReference type="SUPFAM" id="SSF81383">
    <property type="entry name" value="F-box domain"/>
    <property type="match status" value="2"/>
</dbReference>
<sequence>MSYDDESSSMTIKTDDVGPWSYLNHDVLSLVMMKLGVVDFVAFSGVCKSWRSVALGNWRRFMVSKPPMLMNISDSVNKDWQFCLEDHERRKFKTTLTHSTGMCNCGFTCGYLILLRIKTNKDFWLVNPITRHELFFPPAPWEFNYVLGFTSVLVFSPSISKLVFVILAKEQICFSIADEGAWNCVSTFDFQFYKDLHVFKGKIYTLNYKNYHLCELTLNLEPKVTLLKTKHLVLDKDLFFPQLGSCGENLYMMDCSICDDVINVYKLDFGEMEWVPFQDTGEEHGFFVGYVFDHIDAVKPELWADPWSHYPRYDVGNGGGHGRYFPETHELPKHSCGIRYSLLPRYLTLTLDLLILFQIGVYLIGRQSGMDMTRRETRNHNDDDASNSKTIKTDDVRFWSYLNHDMLLLVMMKLGVIDFVAFSGVCKSWRSVALSNRKSFMASKPPMLMNISDSINKDWQCCLEDHERRKFKTTLTHSAGMYCCGFTCGIASVLVFSPSISKLVFVMLAKKQIWFSIEDEGAWNCVSTFDFTFYKDLHVSKGKIYTLNYKNYHLCELTFNPELRVTVTILETNNLLYDRNIFSLQLVCCGENLYMFLKEGLFKDDFNVYKLDFGEMEWVPFQDTGNKHGFFISQAGHSAAVKPELWAEPWSQYPRNYVANEGGHVRVFPANDGWYFPHECLNVNLLDESS</sequence>
<dbReference type="Gene3D" id="1.20.1280.50">
    <property type="match status" value="2"/>
</dbReference>
<keyword evidence="1" id="KW-1133">Transmembrane helix</keyword>
<evidence type="ECO:0000313" key="3">
    <source>
        <dbReference type="EMBL" id="CAH1435867.1"/>
    </source>
</evidence>
<organism evidence="3 4">
    <name type="scientific">Lactuca virosa</name>
    <dbReference type="NCBI Taxonomy" id="75947"/>
    <lineage>
        <taxon>Eukaryota</taxon>
        <taxon>Viridiplantae</taxon>
        <taxon>Streptophyta</taxon>
        <taxon>Embryophyta</taxon>
        <taxon>Tracheophyta</taxon>
        <taxon>Spermatophyta</taxon>
        <taxon>Magnoliopsida</taxon>
        <taxon>eudicotyledons</taxon>
        <taxon>Gunneridae</taxon>
        <taxon>Pentapetalae</taxon>
        <taxon>asterids</taxon>
        <taxon>campanulids</taxon>
        <taxon>Asterales</taxon>
        <taxon>Asteraceae</taxon>
        <taxon>Cichorioideae</taxon>
        <taxon>Cichorieae</taxon>
        <taxon>Lactucinae</taxon>
        <taxon>Lactuca</taxon>
    </lineage>
</organism>
<reference evidence="3 4" key="1">
    <citation type="submission" date="2022-01" db="EMBL/GenBank/DDBJ databases">
        <authorList>
            <person name="Xiong W."/>
            <person name="Schranz E."/>
        </authorList>
    </citation>
    <scope>NUCLEOTIDE SEQUENCE [LARGE SCALE GENOMIC DNA]</scope>
</reference>
<proteinExistence type="predicted"/>
<feature type="transmembrane region" description="Helical" evidence="1">
    <location>
        <begin position="479"/>
        <end position="505"/>
    </location>
</feature>
<accession>A0AAU9NAN2</accession>
<dbReference type="InterPro" id="IPR036047">
    <property type="entry name" value="F-box-like_dom_sf"/>
</dbReference>
<dbReference type="SMART" id="SM00256">
    <property type="entry name" value="FBOX"/>
    <property type="match status" value="2"/>
</dbReference>
<dbReference type="InterPro" id="IPR001810">
    <property type="entry name" value="F-box_dom"/>
</dbReference>
<comment type="caution">
    <text evidence="3">The sequence shown here is derived from an EMBL/GenBank/DDBJ whole genome shotgun (WGS) entry which is preliminary data.</text>
</comment>
<dbReference type="PANTHER" id="PTHR45463">
    <property type="entry name" value="OS09G0392200 PROTEIN"/>
    <property type="match status" value="1"/>
</dbReference>
<dbReference type="Pfam" id="PF03478">
    <property type="entry name" value="Beta-prop_KIB1-4"/>
    <property type="match status" value="2"/>
</dbReference>
<protein>
    <recommendedName>
        <fullName evidence="2">F-box domain-containing protein</fullName>
    </recommendedName>
</protein>
<evidence type="ECO:0000256" key="1">
    <source>
        <dbReference type="SAM" id="Phobius"/>
    </source>
</evidence>
<dbReference type="Pfam" id="PF00646">
    <property type="entry name" value="F-box"/>
    <property type="match status" value="2"/>
</dbReference>
<dbReference type="AlphaFoldDB" id="A0AAU9NAN2"/>
<evidence type="ECO:0000259" key="2">
    <source>
        <dbReference type="SMART" id="SM00256"/>
    </source>
</evidence>
<name>A0AAU9NAN2_9ASTR</name>
<feature type="domain" description="F-box" evidence="2">
    <location>
        <begin position="23"/>
        <end position="61"/>
    </location>
</feature>
<gene>
    <name evidence="3" type="ORF">LVIROSA_LOCUS22272</name>
</gene>
<feature type="domain" description="F-box" evidence="2">
    <location>
        <begin position="402"/>
        <end position="444"/>
    </location>
</feature>
<keyword evidence="1" id="KW-0812">Transmembrane</keyword>
<keyword evidence="4" id="KW-1185">Reference proteome</keyword>
<feature type="transmembrane region" description="Helical" evidence="1">
    <location>
        <begin position="346"/>
        <end position="365"/>
    </location>
</feature>
<keyword evidence="1" id="KW-0472">Membrane</keyword>
<dbReference type="Proteomes" id="UP001157418">
    <property type="component" value="Unassembled WGS sequence"/>
</dbReference>
<dbReference type="PANTHER" id="PTHR45463:SF8">
    <property type="entry name" value="OS09G0392200 PROTEIN"/>
    <property type="match status" value="1"/>
</dbReference>
<feature type="transmembrane region" description="Helical" evidence="1">
    <location>
        <begin position="406"/>
        <end position="425"/>
    </location>
</feature>